<keyword evidence="5" id="KW-1185">Reference proteome</keyword>
<dbReference type="EMBL" id="SNZF01000013">
    <property type="protein sequence ID" value="TDR34658.1"/>
    <property type="molecule type" value="Genomic_DNA"/>
</dbReference>
<comment type="caution">
    <text evidence="4">The sequence shown here is derived from an EMBL/GenBank/DDBJ whole genome shotgun (WGS) entry which is preliminary data.</text>
</comment>
<proteinExistence type="predicted"/>
<feature type="domain" description="Fibronectin type-III" evidence="3">
    <location>
        <begin position="525"/>
        <end position="620"/>
    </location>
</feature>
<evidence type="ECO:0000256" key="1">
    <source>
        <dbReference type="SAM" id="Phobius"/>
    </source>
</evidence>
<evidence type="ECO:0000256" key="2">
    <source>
        <dbReference type="SAM" id="SignalP"/>
    </source>
</evidence>
<dbReference type="Proteomes" id="UP000294958">
    <property type="component" value="Unassembled WGS sequence"/>
</dbReference>
<name>A0A4R6YEP8_9HYPH</name>
<dbReference type="InterPro" id="IPR003961">
    <property type="entry name" value="FN3_dom"/>
</dbReference>
<gene>
    <name evidence="4" type="ORF">DES43_11389</name>
</gene>
<dbReference type="PROSITE" id="PS50853">
    <property type="entry name" value="FN3"/>
    <property type="match status" value="1"/>
</dbReference>
<keyword evidence="1" id="KW-0472">Membrane</keyword>
<sequence>MRKTLYAAFLLGTTALYPAPAHAMPPVVGFIGGIITALGAPAIGGAIAGAFGGFSAGAFAAGWAFAGSALGGLLLNAALSVGISALATLLRPRPDAPPNPGARMVNMRQPISFFEHAYGLVRKGGPVNFWQAKDGKRYYDVILAARQINGIRQWFADETEFTVDGNGLAQQARFQSDGRSRLRVAAFLGAAGQLAPALLADNFPQWTSAHDMAGLAHVVAVAETVKAEDFSKVYPGGREPVIAPAIEGYLCYDPRDQQTKWTTNAALIIADWITSKDGLDREVDWDQVAIEADVSDEIILDRNGNPVRRWQLSGVYSSADDRDTVRASMGVACDAFFYEDTNGVVGFNVGRFIQPDVEITDDDILSIQYTEGQAGTDIANAFSVEYTEPEIGYREAASAPYVLVVPDEPYEEDSLRVYWSPNHNQSMRVAKRLLLVSRAKYKISGTLKYHGIRLIGKRFFRLRHREFGNLDQVFEVDKLKRNEDGITWSVEAHSVQASDFAFNSANEEPEKPKRTSIEISSDVPAPTSVTAVSQPYAGSVAIRVEWAAPPRDSLLHQVRYRVASPPGEWTTLNAPVGQNHQNILGLLDNQTYHVQARAMTNSGKASEWGPEPPIAVTARVDPVPPGLVAGVNAVGGAGVVDIDWTAPNSPNYFATLIYRNTVNDLGSAALVVTEYGAPSAADSWQDSGLSAGTYYYWLVAANQSGVPASAVPTGSIIVT</sequence>
<evidence type="ECO:0000313" key="4">
    <source>
        <dbReference type="EMBL" id="TDR34658.1"/>
    </source>
</evidence>
<protein>
    <recommendedName>
        <fullName evidence="3">Fibronectin type-III domain-containing protein</fullName>
    </recommendedName>
</protein>
<dbReference type="InterPro" id="IPR036116">
    <property type="entry name" value="FN3_sf"/>
</dbReference>
<evidence type="ECO:0000313" key="5">
    <source>
        <dbReference type="Proteomes" id="UP000294958"/>
    </source>
</evidence>
<dbReference type="RefSeq" id="WP_133675322.1">
    <property type="nucleotide sequence ID" value="NZ_SNZF01000013.1"/>
</dbReference>
<feature type="chain" id="PRO_5020320373" description="Fibronectin type-III domain-containing protein" evidence="2">
    <location>
        <begin position="24"/>
        <end position="719"/>
    </location>
</feature>
<dbReference type="InterPro" id="IPR013783">
    <property type="entry name" value="Ig-like_fold"/>
</dbReference>
<dbReference type="SUPFAM" id="SSF49265">
    <property type="entry name" value="Fibronectin type III"/>
    <property type="match status" value="1"/>
</dbReference>
<feature type="transmembrane region" description="Helical" evidence="1">
    <location>
        <begin position="73"/>
        <end position="90"/>
    </location>
</feature>
<feature type="signal peptide" evidence="2">
    <location>
        <begin position="1"/>
        <end position="23"/>
    </location>
</feature>
<dbReference type="Gene3D" id="2.60.40.10">
    <property type="entry name" value="Immunoglobulins"/>
    <property type="match status" value="2"/>
</dbReference>
<keyword evidence="2" id="KW-0732">Signal</keyword>
<dbReference type="SMART" id="SM00060">
    <property type="entry name" value="FN3"/>
    <property type="match status" value="2"/>
</dbReference>
<dbReference type="OrthoDB" id="7822067at2"/>
<keyword evidence="1" id="KW-0812">Transmembrane</keyword>
<reference evidence="4 5" key="1">
    <citation type="submission" date="2019-03" db="EMBL/GenBank/DDBJ databases">
        <title>Genomic Encyclopedia of Type Strains, Phase IV (KMG-IV): sequencing the most valuable type-strain genomes for metagenomic binning, comparative biology and taxonomic classification.</title>
        <authorList>
            <person name="Goeker M."/>
        </authorList>
    </citation>
    <scope>NUCLEOTIDE SEQUENCE [LARGE SCALE GENOMIC DNA]</scope>
    <source>
        <strain evidence="4 5">DSM 11603</strain>
    </source>
</reference>
<dbReference type="CDD" id="cd00063">
    <property type="entry name" value="FN3"/>
    <property type="match status" value="1"/>
</dbReference>
<accession>A0A4R6YEP8</accession>
<feature type="transmembrane region" description="Helical" evidence="1">
    <location>
        <begin position="33"/>
        <end position="66"/>
    </location>
</feature>
<organism evidence="4 5">
    <name type="scientific">Aquamicrobium defluvii</name>
    <dbReference type="NCBI Taxonomy" id="69279"/>
    <lineage>
        <taxon>Bacteria</taxon>
        <taxon>Pseudomonadati</taxon>
        <taxon>Pseudomonadota</taxon>
        <taxon>Alphaproteobacteria</taxon>
        <taxon>Hyphomicrobiales</taxon>
        <taxon>Phyllobacteriaceae</taxon>
        <taxon>Aquamicrobium</taxon>
    </lineage>
</organism>
<evidence type="ECO:0000259" key="3">
    <source>
        <dbReference type="PROSITE" id="PS50853"/>
    </source>
</evidence>
<keyword evidence="1" id="KW-1133">Transmembrane helix</keyword>
<dbReference type="AlphaFoldDB" id="A0A4R6YEP8"/>